<reference evidence="1 2" key="1">
    <citation type="submission" date="2018-04" db="EMBL/GenBank/DDBJ databases">
        <title>Genome of Nocardioides gansuensis WSJ-1.</title>
        <authorList>
            <person name="Wu S."/>
            <person name="Wang G."/>
        </authorList>
    </citation>
    <scope>NUCLEOTIDE SEQUENCE [LARGE SCALE GENOMIC DNA]</scope>
    <source>
        <strain evidence="1 2">WSJ-1</strain>
    </source>
</reference>
<organism evidence="1 2">
    <name type="scientific">Nocardioides gansuensis</name>
    <dbReference type="NCBI Taxonomy" id="2138300"/>
    <lineage>
        <taxon>Bacteria</taxon>
        <taxon>Bacillati</taxon>
        <taxon>Actinomycetota</taxon>
        <taxon>Actinomycetes</taxon>
        <taxon>Propionibacteriales</taxon>
        <taxon>Nocardioidaceae</taxon>
        <taxon>Nocardioides</taxon>
    </lineage>
</organism>
<proteinExistence type="predicted"/>
<dbReference type="AlphaFoldDB" id="A0A2T8F7I0"/>
<dbReference type="Proteomes" id="UP000246018">
    <property type="component" value="Unassembled WGS sequence"/>
</dbReference>
<keyword evidence="2" id="KW-1185">Reference proteome</keyword>
<accession>A0A2T8F7I0</accession>
<evidence type="ECO:0000313" key="2">
    <source>
        <dbReference type="Proteomes" id="UP000246018"/>
    </source>
</evidence>
<gene>
    <name evidence="1" type="ORF">DDE18_16860</name>
</gene>
<dbReference type="RefSeq" id="WP_116573425.1">
    <property type="nucleotide sequence ID" value="NZ_QDGZ01000007.1"/>
</dbReference>
<evidence type="ECO:0000313" key="1">
    <source>
        <dbReference type="EMBL" id="PVG81660.1"/>
    </source>
</evidence>
<name>A0A2T8F7I0_9ACTN</name>
<comment type="caution">
    <text evidence="1">The sequence shown here is derived from an EMBL/GenBank/DDBJ whole genome shotgun (WGS) entry which is preliminary data.</text>
</comment>
<sequence>MYEGMLPTSASTPSDVAVRSMAFAPASVAAPATHSTREAYIGLAGNSTPIGEALRRRIIADITHADAALASLLDRCPVRRLDGDAQARLAVSVAGDRDLLAGLADGAHVATTWAGLPAIVSQVRRSRPVADSFGAGHLQDLAALCQVAEANTTRLASLDEVVVKTEGSAGLIAVRRELATARLLNSEADLAATAARDAALMLSASSTRKEILAVTGQVLRLDIQLDRVDQILTFVELGLEVREGGVTSGAPSRDPEGFVEVLG</sequence>
<dbReference type="EMBL" id="QDGZ01000007">
    <property type="protein sequence ID" value="PVG81660.1"/>
    <property type="molecule type" value="Genomic_DNA"/>
</dbReference>
<protein>
    <submittedName>
        <fullName evidence="1">Uncharacterized protein</fullName>
    </submittedName>
</protein>